<reference evidence="1 2" key="1">
    <citation type="journal article" date="2009" name="J. Bacteriol.">
        <title>Genome sequences of three Agrobacterium biovars help elucidate the evolution of multichromosome genomes in bacteria.</title>
        <authorList>
            <person name="Slater S.C."/>
            <person name="Goldman B.S."/>
            <person name="Goodner B."/>
            <person name="Setubal J.C."/>
            <person name="Farrand S.K."/>
            <person name="Nester E.W."/>
            <person name="Burr T.J."/>
            <person name="Banta L."/>
            <person name="Dickerman A.W."/>
            <person name="Paulsen I."/>
            <person name="Otten L."/>
            <person name="Suen G."/>
            <person name="Welch R."/>
            <person name="Almeida N.F."/>
            <person name="Arnold F."/>
            <person name="Burton O.T."/>
            <person name="Du Z."/>
            <person name="Ewing A."/>
            <person name="Godsy E."/>
            <person name="Heisel S."/>
            <person name="Houmiel K.L."/>
            <person name="Jhaveri J."/>
            <person name="Lu J."/>
            <person name="Miller N.M."/>
            <person name="Norton S."/>
            <person name="Chen Q."/>
            <person name="Phoolcharoen W."/>
            <person name="Ohlin V."/>
            <person name="Ondrusek D."/>
            <person name="Pride N."/>
            <person name="Stricklin S.L."/>
            <person name="Sun J."/>
            <person name="Wheeler C."/>
            <person name="Wilson L."/>
            <person name="Zhu H."/>
            <person name="Wood D.W."/>
        </authorList>
    </citation>
    <scope>NUCLEOTIDE SEQUENCE [LARGE SCALE GENOMIC DNA]</scope>
    <source>
        <strain evidence="2">S4 / ATCC BAA-846</strain>
        <plasmid evidence="1 2">pAtS4e</plasmid>
    </source>
</reference>
<evidence type="ECO:0000313" key="2">
    <source>
        <dbReference type="Proteomes" id="UP000001596"/>
    </source>
</evidence>
<organism evidence="1 2">
    <name type="scientific">Allorhizobium ampelinum (strain ATCC BAA-846 / DSM 112012 / S4)</name>
    <name type="common">Agrobacterium vitis (strain S4)</name>
    <dbReference type="NCBI Taxonomy" id="311402"/>
    <lineage>
        <taxon>Bacteria</taxon>
        <taxon>Pseudomonadati</taxon>
        <taxon>Pseudomonadota</taxon>
        <taxon>Alphaproteobacteria</taxon>
        <taxon>Hyphomicrobiales</taxon>
        <taxon>Rhizobiaceae</taxon>
        <taxon>Rhizobium/Agrobacterium group</taxon>
        <taxon>Allorhizobium</taxon>
        <taxon>Allorhizobium ampelinum</taxon>
    </lineage>
</organism>
<keyword evidence="1" id="KW-0614">Plasmid</keyword>
<dbReference type="KEGG" id="avi:Avi_7237"/>
<dbReference type="HOGENOM" id="CLU_2393335_0_0_5"/>
<keyword evidence="2" id="KW-1185">Reference proteome</keyword>
<geneLocation type="plasmid" evidence="1 2">
    <name>pAtS4e</name>
</geneLocation>
<protein>
    <submittedName>
        <fullName evidence="1">Transposase</fullName>
    </submittedName>
</protein>
<proteinExistence type="predicted"/>
<dbReference type="Proteomes" id="UP000001596">
    <property type="component" value="Plasmid pAtS4e"/>
</dbReference>
<sequence length="93" mass="10236">MVVSLAGCLDVGPFNCLRARWNNAPCAWAVTENCVVGWIAIISSISSELVDLIVDPIANLFNVPRHDIPSVHHRDLQAMAMQMWSEVAHLKVA</sequence>
<dbReference type="AlphaFoldDB" id="B9K4X8"/>
<dbReference type="EMBL" id="CP000638">
    <property type="protein sequence ID" value="ACM39926.1"/>
    <property type="molecule type" value="Genomic_DNA"/>
</dbReference>
<accession>B9K4X8</accession>
<name>B9K4X8_ALLAM</name>
<evidence type="ECO:0000313" key="1">
    <source>
        <dbReference type="EMBL" id="ACM39926.1"/>
    </source>
</evidence>
<gene>
    <name evidence="1" type="ordered locus">Avi_7237</name>
</gene>